<accession>A0ABS2QQJ6</accession>
<dbReference type="EMBL" id="JAFBFC010000001">
    <property type="protein sequence ID" value="MBM7701728.1"/>
    <property type="molecule type" value="Genomic_DNA"/>
</dbReference>
<feature type="domain" description="Indole-3-glycerol phosphate synthase" evidence="9">
    <location>
        <begin position="9"/>
        <end position="247"/>
    </location>
</feature>
<organism evidence="10 11">
    <name type="scientific">Priestia iocasae</name>
    <dbReference type="NCBI Taxonomy" id="2291674"/>
    <lineage>
        <taxon>Bacteria</taxon>
        <taxon>Bacillati</taxon>
        <taxon>Bacillota</taxon>
        <taxon>Bacilli</taxon>
        <taxon>Bacillales</taxon>
        <taxon>Bacillaceae</taxon>
        <taxon>Priestia</taxon>
    </lineage>
</organism>
<dbReference type="InterPro" id="IPR045186">
    <property type="entry name" value="Indole-3-glycerol_P_synth"/>
</dbReference>
<reference evidence="10 11" key="1">
    <citation type="submission" date="2021-01" db="EMBL/GenBank/DDBJ databases">
        <title>Genomic Encyclopedia of Type Strains, Phase IV (KMG-IV): sequencing the most valuable type-strain genomes for metagenomic binning, comparative biology and taxonomic classification.</title>
        <authorList>
            <person name="Goeker M."/>
        </authorList>
    </citation>
    <scope>NUCLEOTIDE SEQUENCE [LARGE SCALE GENOMIC DNA]</scope>
    <source>
        <strain evidence="10 11">DSM 104297</strain>
    </source>
</reference>
<comment type="similarity">
    <text evidence="8">Belongs to the TrpC family.</text>
</comment>
<dbReference type="Gene3D" id="3.20.20.70">
    <property type="entry name" value="Aldolase class I"/>
    <property type="match status" value="1"/>
</dbReference>
<dbReference type="InterPro" id="IPR011060">
    <property type="entry name" value="RibuloseP-bd_barrel"/>
</dbReference>
<sequence length="255" mass="28582">MLKQILQTKQEEISQLVVPEQQITEHYSLYEALSKPNRTLGLIAEVKRASPSKGMIKENFNHLEIAQSYEQGGADALSVLTDEQYFKGHRNFLIDIKKQIQLPVLRKDFIIDPIQVTESARIGADAILLIGEAMEPSKLYELYKQAYEEGLECLVEVHAKETLESILNVFTPAIIGVNNRDLHTFTTSIEQTKEIAQFVPKDSLLVSESGIGSYEDIHYVKQSGAHGVLVGESLMRQDSQKAAIQKLFGESAHAR</sequence>
<dbReference type="GO" id="GO:0004425">
    <property type="term" value="F:indole-3-glycerol-phosphate synthase activity"/>
    <property type="evidence" value="ECO:0007669"/>
    <property type="project" value="UniProtKB-EC"/>
</dbReference>
<name>A0ABS2QQJ6_9BACI</name>
<evidence type="ECO:0000256" key="1">
    <source>
        <dbReference type="ARBA" id="ARBA00001633"/>
    </source>
</evidence>
<dbReference type="PROSITE" id="PS00614">
    <property type="entry name" value="IGPS"/>
    <property type="match status" value="1"/>
</dbReference>
<evidence type="ECO:0000313" key="11">
    <source>
        <dbReference type="Proteomes" id="UP000809829"/>
    </source>
</evidence>
<comment type="catalytic activity">
    <reaction evidence="1 8">
        <text>1-(2-carboxyphenylamino)-1-deoxy-D-ribulose 5-phosphate + H(+) = (1S,2R)-1-C-(indol-3-yl)glycerol 3-phosphate + CO2 + H2O</text>
        <dbReference type="Rhea" id="RHEA:23476"/>
        <dbReference type="ChEBI" id="CHEBI:15377"/>
        <dbReference type="ChEBI" id="CHEBI:15378"/>
        <dbReference type="ChEBI" id="CHEBI:16526"/>
        <dbReference type="ChEBI" id="CHEBI:58613"/>
        <dbReference type="ChEBI" id="CHEBI:58866"/>
        <dbReference type="EC" id="4.1.1.48"/>
    </reaction>
</comment>
<dbReference type="EC" id="4.1.1.48" evidence="8"/>
<evidence type="ECO:0000256" key="8">
    <source>
        <dbReference type="HAMAP-Rule" id="MF_00134"/>
    </source>
</evidence>
<evidence type="ECO:0000256" key="2">
    <source>
        <dbReference type="ARBA" id="ARBA00004696"/>
    </source>
</evidence>
<dbReference type="Pfam" id="PF00218">
    <property type="entry name" value="IGPS"/>
    <property type="match status" value="1"/>
</dbReference>
<keyword evidence="4 8" id="KW-0210">Decarboxylase</keyword>
<evidence type="ECO:0000256" key="6">
    <source>
        <dbReference type="ARBA" id="ARBA00023141"/>
    </source>
</evidence>
<dbReference type="PANTHER" id="PTHR22854">
    <property type="entry name" value="TRYPTOPHAN BIOSYNTHESIS PROTEIN"/>
    <property type="match status" value="1"/>
</dbReference>
<dbReference type="Proteomes" id="UP000809829">
    <property type="component" value="Unassembled WGS sequence"/>
</dbReference>
<comment type="pathway">
    <text evidence="2 8">Amino-acid biosynthesis; L-tryptophan biosynthesis; L-tryptophan from chorismate: step 4/5.</text>
</comment>
<keyword evidence="6 8" id="KW-0057">Aromatic amino acid biosynthesis</keyword>
<protein>
    <recommendedName>
        <fullName evidence="8">Indole-3-glycerol phosphate synthase</fullName>
        <shortName evidence="8">IGPS</shortName>
        <ecNumber evidence="8">4.1.1.48</ecNumber>
    </recommendedName>
</protein>
<dbReference type="SUPFAM" id="SSF51366">
    <property type="entry name" value="Ribulose-phoshate binding barrel"/>
    <property type="match status" value="1"/>
</dbReference>
<dbReference type="CDD" id="cd00331">
    <property type="entry name" value="IGPS"/>
    <property type="match status" value="1"/>
</dbReference>
<dbReference type="NCBIfam" id="NF001377">
    <property type="entry name" value="PRK00278.2-4"/>
    <property type="match status" value="1"/>
</dbReference>
<evidence type="ECO:0000313" key="10">
    <source>
        <dbReference type="EMBL" id="MBM7701728.1"/>
    </source>
</evidence>
<evidence type="ECO:0000256" key="4">
    <source>
        <dbReference type="ARBA" id="ARBA00022793"/>
    </source>
</evidence>
<dbReference type="RefSeq" id="WP_205183428.1">
    <property type="nucleotide sequence ID" value="NZ_JAFBFC010000001.1"/>
</dbReference>
<keyword evidence="7 8" id="KW-0456">Lyase</keyword>
<evidence type="ECO:0000256" key="5">
    <source>
        <dbReference type="ARBA" id="ARBA00022822"/>
    </source>
</evidence>
<evidence type="ECO:0000256" key="7">
    <source>
        <dbReference type="ARBA" id="ARBA00023239"/>
    </source>
</evidence>
<dbReference type="NCBIfam" id="NF001375">
    <property type="entry name" value="PRK00278.2-2"/>
    <property type="match status" value="1"/>
</dbReference>
<dbReference type="PANTHER" id="PTHR22854:SF2">
    <property type="entry name" value="INDOLE-3-GLYCEROL-PHOSPHATE SYNTHASE"/>
    <property type="match status" value="1"/>
</dbReference>
<dbReference type="InterPro" id="IPR013785">
    <property type="entry name" value="Aldolase_TIM"/>
</dbReference>
<gene>
    <name evidence="8" type="primary">trpC</name>
    <name evidence="10" type="ORF">JOC83_000554</name>
</gene>
<keyword evidence="11" id="KW-1185">Reference proteome</keyword>
<dbReference type="InterPro" id="IPR001468">
    <property type="entry name" value="Indole-3-GlycerolPSynthase_CS"/>
</dbReference>
<comment type="caution">
    <text evidence="10">The sequence shown here is derived from an EMBL/GenBank/DDBJ whole genome shotgun (WGS) entry which is preliminary data.</text>
</comment>
<dbReference type="InterPro" id="IPR013798">
    <property type="entry name" value="Indole-3-glycerol_P_synth_dom"/>
</dbReference>
<dbReference type="HAMAP" id="MF_00134_B">
    <property type="entry name" value="IGPS_B"/>
    <property type="match status" value="1"/>
</dbReference>
<evidence type="ECO:0000256" key="3">
    <source>
        <dbReference type="ARBA" id="ARBA00022605"/>
    </source>
</evidence>
<keyword evidence="5 8" id="KW-0822">Tryptophan biosynthesis</keyword>
<proteinExistence type="inferred from homology"/>
<evidence type="ECO:0000259" key="9">
    <source>
        <dbReference type="Pfam" id="PF00218"/>
    </source>
</evidence>
<keyword evidence="3 8" id="KW-0028">Amino-acid biosynthesis</keyword>